<dbReference type="Proteomes" id="UP001162030">
    <property type="component" value="Chromosome"/>
</dbReference>
<dbReference type="EMBL" id="OX458333">
    <property type="protein sequence ID" value="CAI8930042.1"/>
    <property type="molecule type" value="Genomic_DNA"/>
</dbReference>
<protein>
    <recommendedName>
        <fullName evidence="5 6">RNA 3'-terminal phosphate cyclase</fullName>
        <shortName evidence="5">RNA cyclase</shortName>
        <shortName evidence="5">RNA-3'-phosphate cyclase</shortName>
        <ecNumber evidence="5 6">6.5.1.4</ecNumber>
    </recommendedName>
</protein>
<proteinExistence type="inferred from homology"/>
<evidence type="ECO:0000313" key="10">
    <source>
        <dbReference type="Proteomes" id="UP001162030"/>
    </source>
</evidence>
<name>A0ABM9I6W5_9GAMM</name>
<feature type="binding site" evidence="5">
    <location>
        <position position="112"/>
    </location>
    <ligand>
        <name>ATP</name>
        <dbReference type="ChEBI" id="CHEBI:30616"/>
    </ligand>
</feature>
<dbReference type="EC" id="6.5.1.4" evidence="5 6"/>
<dbReference type="InterPro" id="IPR017770">
    <property type="entry name" value="RNA3'_term_phos_cyc_type_1"/>
</dbReference>
<dbReference type="Gene3D" id="3.30.360.20">
    <property type="entry name" value="RNA 3'-terminal phosphate cyclase, insert domain"/>
    <property type="match status" value="1"/>
</dbReference>
<dbReference type="InterPro" id="IPR000228">
    <property type="entry name" value="RNA3'_term_phos_cyc"/>
</dbReference>
<sequence length="360" mass="38555">MSTMDCIVIDGSYGEGGGQILRTTLCLSAISGRPVRIENIRARRKKPGLAAQHLTAVFAAAKLCDAELSGAELGSKTLTFAPRTKPKAGDYLFDVAEARRGGSAGAVTLVLQTVLLPLALAEGSSRVVFLGGTHVPMSPPFDYVRNVWLSYLKLMGIRAELSLERSGWYPVGQGEMRLEISGTPAGEREKLRPLTLPERGELVAITGRALAANLPEHVAVRMADRAQTILRRKNMSCEIDAVSVRAACPGAGIFLVARYQHALAGFSALGERGKPAEQVAEDVCAKLLEHHHTNASVDEHLADQLVLPCALADGESVYTVDPMTRHLSTNAWVVERFGVAEVELISTSATAGLVRVFPNP</sequence>
<evidence type="ECO:0000259" key="7">
    <source>
        <dbReference type="Pfam" id="PF01137"/>
    </source>
</evidence>
<dbReference type="Gene3D" id="3.65.10.20">
    <property type="entry name" value="RNA 3'-terminal phosphate cyclase domain"/>
    <property type="match status" value="1"/>
</dbReference>
<accession>A0ABM9I6W5</accession>
<organism evidence="9 10">
    <name type="scientific">Methylocaldum szegediense</name>
    <dbReference type="NCBI Taxonomy" id="73780"/>
    <lineage>
        <taxon>Bacteria</taxon>
        <taxon>Pseudomonadati</taxon>
        <taxon>Pseudomonadota</taxon>
        <taxon>Gammaproteobacteria</taxon>
        <taxon>Methylococcales</taxon>
        <taxon>Methylococcaceae</taxon>
        <taxon>Methylocaldum</taxon>
    </lineage>
</organism>
<keyword evidence="5" id="KW-0963">Cytoplasm</keyword>
<dbReference type="NCBIfam" id="NF003246">
    <property type="entry name" value="PRK04204.1-2"/>
    <property type="match status" value="1"/>
</dbReference>
<keyword evidence="10" id="KW-1185">Reference proteome</keyword>
<feature type="domain" description="RNA 3'-terminal phosphate cyclase insert" evidence="8">
    <location>
        <begin position="198"/>
        <end position="291"/>
    </location>
</feature>
<dbReference type="Pfam" id="PF05189">
    <property type="entry name" value="RTC_insert"/>
    <property type="match status" value="1"/>
</dbReference>
<dbReference type="HAMAP" id="MF_00200">
    <property type="entry name" value="RTC"/>
    <property type="match status" value="1"/>
</dbReference>
<evidence type="ECO:0000256" key="6">
    <source>
        <dbReference type="NCBIfam" id="TIGR03399"/>
    </source>
</evidence>
<keyword evidence="5" id="KW-0067">ATP-binding</keyword>
<dbReference type="PIRSF" id="PIRSF005378">
    <property type="entry name" value="RNA3'_term_phos_cycl_euk"/>
    <property type="match status" value="1"/>
</dbReference>
<gene>
    <name evidence="5 9" type="primary">rtcA</name>
    <name evidence="9" type="ORF">MSZNOR_4018</name>
</gene>
<dbReference type="PANTHER" id="PTHR11096:SF0">
    <property type="entry name" value="RNA 3'-TERMINAL PHOSPHATE CYCLASE"/>
    <property type="match status" value="1"/>
</dbReference>
<evidence type="ECO:0000256" key="5">
    <source>
        <dbReference type="HAMAP-Rule" id="MF_00200"/>
    </source>
</evidence>
<dbReference type="NCBIfam" id="TIGR03399">
    <property type="entry name" value="RNA_3prim_cycl"/>
    <property type="match status" value="1"/>
</dbReference>
<comment type="function">
    <text evidence="5">Catalyzes the conversion of 3'-phosphate to a 2',3'-cyclic phosphodiester at the end of RNA. The mechanism of action of the enzyme occurs in 3 steps: (A) adenylation of the enzyme by ATP; (B) transfer of adenylate to an RNA-N3'P to produce RNA-N3'PP5'A; (C) and attack of the adjacent 2'-hydroxyl on the 3'-phosphorus in the diester linkage to produce the cyclic end product. The biological role of this enzyme is unknown but it is likely to function in some aspects of cellular RNA processing.</text>
</comment>
<evidence type="ECO:0000256" key="4">
    <source>
        <dbReference type="ARBA" id="ARBA00024481"/>
    </source>
</evidence>
<dbReference type="Pfam" id="PF01137">
    <property type="entry name" value="RTC"/>
    <property type="match status" value="1"/>
</dbReference>
<dbReference type="SUPFAM" id="SSF52913">
    <property type="entry name" value="RNA 3'-terminal phosphate cyclase, RPTC, insert domain"/>
    <property type="match status" value="1"/>
</dbReference>
<dbReference type="GO" id="GO:0003963">
    <property type="term" value="F:RNA-3'-phosphate cyclase activity"/>
    <property type="evidence" value="ECO:0007669"/>
    <property type="project" value="UniProtKB-EC"/>
</dbReference>
<feature type="active site" description="Tele-AMP-histidine intermediate" evidence="5">
    <location>
        <position position="326"/>
    </location>
</feature>
<dbReference type="SUPFAM" id="SSF55205">
    <property type="entry name" value="EPT/RTPC-like"/>
    <property type="match status" value="1"/>
</dbReference>
<evidence type="ECO:0000259" key="8">
    <source>
        <dbReference type="Pfam" id="PF05189"/>
    </source>
</evidence>
<feature type="binding site" evidence="5">
    <location>
        <begin position="300"/>
        <end position="304"/>
    </location>
    <ligand>
        <name>ATP</name>
        <dbReference type="ChEBI" id="CHEBI:30616"/>
    </ligand>
</feature>
<evidence type="ECO:0000256" key="2">
    <source>
        <dbReference type="ARBA" id="ARBA00022598"/>
    </source>
</evidence>
<dbReference type="InterPro" id="IPR023797">
    <property type="entry name" value="RNA3'_phos_cyclase_dom"/>
</dbReference>
<dbReference type="PANTHER" id="PTHR11096">
    <property type="entry name" value="RNA 3' TERMINAL PHOSPHATE CYCLASE"/>
    <property type="match status" value="1"/>
</dbReference>
<dbReference type="InterPro" id="IPR013791">
    <property type="entry name" value="RNA3'-term_phos_cycl_insert"/>
</dbReference>
<keyword evidence="3 5" id="KW-0547">Nucleotide-binding</keyword>
<evidence type="ECO:0000256" key="3">
    <source>
        <dbReference type="ARBA" id="ARBA00022741"/>
    </source>
</evidence>
<feature type="domain" description="RNA 3'-terminal phosphate cyclase" evidence="7">
    <location>
        <begin position="13"/>
        <end position="343"/>
    </location>
</feature>
<evidence type="ECO:0000256" key="1">
    <source>
        <dbReference type="ARBA" id="ARBA00009206"/>
    </source>
</evidence>
<evidence type="ECO:0000313" key="9">
    <source>
        <dbReference type="EMBL" id="CAI8930042.1"/>
    </source>
</evidence>
<dbReference type="InterPro" id="IPR036553">
    <property type="entry name" value="RPTC_insert"/>
</dbReference>
<dbReference type="InterPro" id="IPR013792">
    <property type="entry name" value="RNA3'P_cycl/enolpyr_Trfase_a/b"/>
</dbReference>
<reference evidence="9 10" key="1">
    <citation type="submission" date="2023-03" db="EMBL/GenBank/DDBJ databases">
        <authorList>
            <person name="Pearce D."/>
        </authorList>
    </citation>
    <scope>NUCLEOTIDE SEQUENCE [LARGE SCALE GENOMIC DNA]</scope>
    <source>
        <strain evidence="9">Msz</strain>
    </source>
</reference>
<comment type="subcellular location">
    <subcellularLocation>
        <location evidence="5">Cytoplasm</location>
    </subcellularLocation>
</comment>
<comment type="similarity">
    <text evidence="1 5">Belongs to the RNA 3'-terminal cyclase family. Type 1 subfamily.</text>
</comment>
<keyword evidence="2 5" id="KW-0436">Ligase</keyword>
<comment type="catalytic activity">
    <reaction evidence="4 5">
        <text>a 3'-end 3'-phospho-ribonucleotide-RNA + ATP = a 3'-end 2',3'-cyclophospho-ribonucleotide-RNA + AMP + diphosphate</text>
        <dbReference type="Rhea" id="RHEA:23976"/>
        <dbReference type="Rhea" id="RHEA-COMP:10463"/>
        <dbReference type="Rhea" id="RHEA-COMP:10464"/>
        <dbReference type="ChEBI" id="CHEBI:30616"/>
        <dbReference type="ChEBI" id="CHEBI:33019"/>
        <dbReference type="ChEBI" id="CHEBI:83062"/>
        <dbReference type="ChEBI" id="CHEBI:83064"/>
        <dbReference type="ChEBI" id="CHEBI:456215"/>
        <dbReference type="EC" id="6.5.1.4"/>
    </reaction>
</comment>
<dbReference type="InterPro" id="IPR037136">
    <property type="entry name" value="RNA3'_phos_cyclase_dom_sf"/>
</dbReference>